<dbReference type="InterPro" id="IPR016167">
    <property type="entry name" value="FAD-bd_PCMH_sub1"/>
</dbReference>
<name>A0ABV5LPC5_9ACTN</name>
<keyword evidence="10" id="KW-1185">Reference proteome</keyword>
<feature type="signal peptide" evidence="7">
    <location>
        <begin position="1"/>
        <end position="24"/>
    </location>
</feature>
<dbReference type="Gene3D" id="3.30.465.10">
    <property type="match status" value="1"/>
</dbReference>
<gene>
    <name evidence="9" type="ORF">ACFFVI_03110</name>
</gene>
<dbReference type="InterPro" id="IPR016169">
    <property type="entry name" value="FAD-bd_PCMH_sub2"/>
</dbReference>
<dbReference type="InterPro" id="IPR036318">
    <property type="entry name" value="FAD-bd_PCMH-like_sf"/>
</dbReference>
<evidence type="ECO:0000256" key="2">
    <source>
        <dbReference type="ARBA" id="ARBA00005466"/>
    </source>
</evidence>
<keyword evidence="3" id="KW-0285">Flavoprotein</keyword>
<dbReference type="PROSITE" id="PS51387">
    <property type="entry name" value="FAD_PCMH"/>
    <property type="match status" value="1"/>
</dbReference>
<keyword evidence="5" id="KW-0560">Oxidoreductase</keyword>
<reference evidence="9 10" key="1">
    <citation type="submission" date="2024-09" db="EMBL/GenBank/DDBJ databases">
        <authorList>
            <person name="Sun Q."/>
            <person name="Mori K."/>
        </authorList>
    </citation>
    <scope>NUCLEOTIDE SEQUENCE [LARGE SCALE GENOMIC DNA]</scope>
    <source>
        <strain evidence="9 10">TISTR 1856</strain>
    </source>
</reference>
<dbReference type="EMBL" id="JBHMDM010000001">
    <property type="protein sequence ID" value="MFB9375951.1"/>
    <property type="molecule type" value="Genomic_DNA"/>
</dbReference>
<dbReference type="InterPro" id="IPR012951">
    <property type="entry name" value="BBE"/>
</dbReference>
<sequence>MVDARRRTLLRGGLLALGGLGAAACQGPDAPPAGPSPSATATATPTPGWDDLAGAVADLRRPGSPGYDPAALSYNPRFRARPEGVVTCRSVADVQACVRFVAEGGVAGGAGLRLRNGGHSYGGWSVGEGLVADLSGLDAVRVDAGAGRMRVGAGARLVDVYAAAAGAGVALGAGSCPTIGISGLTLGGGVGVLSRSLGLTCDQVVAADVVTADGRARTVDAEQEPDLFWAVRGGGPGIVAVTGWTFAVRPAPDVTMFYRRWSFDRAADVLAAWQSWIADAPRELWSTTKLLVDADGPRVQVSGSWTGSAPLEQVLAPLLTALPTPTASSARRLGYGAAMAYAAGCSGLDAAACTARALDAEHRLPFAATSSMLGDPLPDAGIDAMVAAVGALGETRPAGAVEAGISVDALGGAVADVAAADSAFPWRTALATVQHTATWTGERDPAPFDAVVTGTREALRPWAGDSAYVNYADATLPDRARACWGPNLERRRRIVARVDPDGVLATPAAP</sequence>
<keyword evidence="4" id="KW-0274">FAD</keyword>
<comment type="cofactor">
    <cofactor evidence="1">
        <name>FAD</name>
        <dbReference type="ChEBI" id="CHEBI:57692"/>
    </cofactor>
</comment>
<evidence type="ECO:0000256" key="3">
    <source>
        <dbReference type="ARBA" id="ARBA00022630"/>
    </source>
</evidence>
<dbReference type="RefSeq" id="WP_380139637.1">
    <property type="nucleotide sequence ID" value="NZ_JBHLUI010000012.1"/>
</dbReference>
<evidence type="ECO:0000313" key="9">
    <source>
        <dbReference type="EMBL" id="MFB9375951.1"/>
    </source>
</evidence>
<evidence type="ECO:0000256" key="5">
    <source>
        <dbReference type="ARBA" id="ARBA00023002"/>
    </source>
</evidence>
<comment type="similarity">
    <text evidence="2">Belongs to the oxygen-dependent FAD-linked oxidoreductase family.</text>
</comment>
<dbReference type="SUPFAM" id="SSF56176">
    <property type="entry name" value="FAD-binding/transporter-associated domain-like"/>
    <property type="match status" value="1"/>
</dbReference>
<proteinExistence type="inferred from homology"/>
<evidence type="ECO:0000313" key="10">
    <source>
        <dbReference type="Proteomes" id="UP001589748"/>
    </source>
</evidence>
<dbReference type="Proteomes" id="UP001589748">
    <property type="component" value="Unassembled WGS sequence"/>
</dbReference>
<evidence type="ECO:0000256" key="1">
    <source>
        <dbReference type="ARBA" id="ARBA00001974"/>
    </source>
</evidence>
<evidence type="ECO:0000256" key="4">
    <source>
        <dbReference type="ARBA" id="ARBA00022827"/>
    </source>
</evidence>
<dbReference type="InterPro" id="IPR016166">
    <property type="entry name" value="FAD-bd_PCMH"/>
</dbReference>
<dbReference type="PANTHER" id="PTHR42973">
    <property type="entry name" value="BINDING OXIDOREDUCTASE, PUTATIVE (AFU_ORTHOLOGUE AFUA_1G17690)-RELATED"/>
    <property type="match status" value="1"/>
</dbReference>
<evidence type="ECO:0000256" key="7">
    <source>
        <dbReference type="SAM" id="SignalP"/>
    </source>
</evidence>
<protein>
    <submittedName>
        <fullName evidence="9">FAD-binding oxidoreductase</fullName>
    </submittedName>
</protein>
<dbReference type="Gene3D" id="3.30.43.10">
    <property type="entry name" value="Uridine Diphospho-n-acetylenolpyruvylglucosamine Reductase, domain 2"/>
    <property type="match status" value="1"/>
</dbReference>
<comment type="caution">
    <text evidence="9">The sequence shown here is derived from an EMBL/GenBank/DDBJ whole genome shotgun (WGS) entry which is preliminary data.</text>
</comment>
<keyword evidence="7" id="KW-0732">Signal</keyword>
<feature type="compositionally biased region" description="Low complexity" evidence="6">
    <location>
        <begin position="36"/>
        <end position="47"/>
    </location>
</feature>
<organism evidence="9 10">
    <name type="scientific">Kineococcus gynurae</name>
    <dbReference type="NCBI Taxonomy" id="452979"/>
    <lineage>
        <taxon>Bacteria</taxon>
        <taxon>Bacillati</taxon>
        <taxon>Actinomycetota</taxon>
        <taxon>Actinomycetes</taxon>
        <taxon>Kineosporiales</taxon>
        <taxon>Kineosporiaceae</taxon>
        <taxon>Kineococcus</taxon>
    </lineage>
</organism>
<feature type="region of interest" description="Disordered" evidence="6">
    <location>
        <begin position="27"/>
        <end position="47"/>
    </location>
</feature>
<dbReference type="InterPro" id="IPR006094">
    <property type="entry name" value="Oxid_FAD_bind_N"/>
</dbReference>
<dbReference type="PANTHER" id="PTHR42973:SF39">
    <property type="entry name" value="FAD-BINDING PCMH-TYPE DOMAIN-CONTAINING PROTEIN"/>
    <property type="match status" value="1"/>
</dbReference>
<dbReference type="Gene3D" id="3.40.462.20">
    <property type="match status" value="1"/>
</dbReference>
<dbReference type="Pfam" id="PF01565">
    <property type="entry name" value="FAD_binding_4"/>
    <property type="match status" value="1"/>
</dbReference>
<dbReference type="PROSITE" id="PS51257">
    <property type="entry name" value="PROKAR_LIPOPROTEIN"/>
    <property type="match status" value="1"/>
</dbReference>
<feature type="chain" id="PRO_5046987679" evidence="7">
    <location>
        <begin position="25"/>
        <end position="510"/>
    </location>
</feature>
<feature type="domain" description="FAD-binding PCMH-type" evidence="8">
    <location>
        <begin position="78"/>
        <end position="251"/>
    </location>
</feature>
<dbReference type="Pfam" id="PF08031">
    <property type="entry name" value="BBE"/>
    <property type="match status" value="1"/>
</dbReference>
<dbReference type="InterPro" id="IPR050416">
    <property type="entry name" value="FAD-linked_Oxidoreductase"/>
</dbReference>
<dbReference type="PROSITE" id="PS51318">
    <property type="entry name" value="TAT"/>
    <property type="match status" value="1"/>
</dbReference>
<accession>A0ABV5LPC5</accession>
<dbReference type="InterPro" id="IPR006311">
    <property type="entry name" value="TAT_signal"/>
</dbReference>
<evidence type="ECO:0000259" key="8">
    <source>
        <dbReference type="PROSITE" id="PS51387"/>
    </source>
</evidence>
<evidence type="ECO:0000256" key="6">
    <source>
        <dbReference type="SAM" id="MobiDB-lite"/>
    </source>
</evidence>